<dbReference type="RefSeq" id="WP_353549012.1">
    <property type="nucleotide sequence ID" value="NZ_AP029612.1"/>
</dbReference>
<keyword evidence="1" id="KW-0812">Transmembrane</keyword>
<proteinExistence type="predicted"/>
<evidence type="ECO:0000313" key="3">
    <source>
        <dbReference type="EMBL" id="BFG71379.1"/>
    </source>
</evidence>
<feature type="domain" description="CAAX prenyl protease 2/Lysostaphin resistance protein A-like" evidence="2">
    <location>
        <begin position="53"/>
        <end position="144"/>
    </location>
</feature>
<organism evidence="3">
    <name type="scientific">Sediminibacterium sp. KACHI17</name>
    <dbReference type="NCBI Taxonomy" id="1751071"/>
    <lineage>
        <taxon>Bacteria</taxon>
        <taxon>Pseudomonadati</taxon>
        <taxon>Bacteroidota</taxon>
        <taxon>Chitinophagia</taxon>
        <taxon>Chitinophagales</taxon>
        <taxon>Chitinophagaceae</taxon>
        <taxon>Sediminibacterium</taxon>
    </lineage>
</organism>
<dbReference type="AlphaFoldDB" id="A0AAT9GL07"/>
<reference evidence="3" key="1">
    <citation type="submission" date="2024-02" db="EMBL/GenBank/DDBJ databases">
        <title>Sediminibacterium planktonica sp. nov. and Sediminibacterium longus sp. nov., isolated from surface lake and river water.</title>
        <authorList>
            <person name="Watanabe K."/>
            <person name="Takemine S."/>
            <person name="Ishii Y."/>
            <person name="Ogata Y."/>
            <person name="Shindo C."/>
            <person name="Suda W."/>
        </authorList>
    </citation>
    <scope>NUCLEOTIDE SEQUENCE</scope>
    <source>
        <strain evidence="3">KACHI17</strain>
    </source>
</reference>
<feature type="transmembrane region" description="Helical" evidence="1">
    <location>
        <begin position="84"/>
        <end position="100"/>
    </location>
</feature>
<dbReference type="InterPro" id="IPR003675">
    <property type="entry name" value="Rce1/LyrA-like_dom"/>
</dbReference>
<evidence type="ECO:0000256" key="1">
    <source>
        <dbReference type="SAM" id="Phobius"/>
    </source>
</evidence>
<feature type="transmembrane region" description="Helical" evidence="1">
    <location>
        <begin position="131"/>
        <end position="153"/>
    </location>
</feature>
<sequence length="155" mass="18053">MSIIDRKLSWVNKISIRKLILIAYCINLSTAILFGYVLFPDENANPDNLSIGFFFIAGVLVGPFLETWLVQYTIMEYGYKWTKKYWPGFVLSIVVFSALHHYSVPYMLKTLISGTVYTSVYFVCMIRKWNGFLYTSCVHMLYNFTVLIVNYFIDA</sequence>
<evidence type="ECO:0000259" key="2">
    <source>
        <dbReference type="Pfam" id="PF02517"/>
    </source>
</evidence>
<feature type="transmembrane region" description="Helical" evidence="1">
    <location>
        <begin position="51"/>
        <end position="72"/>
    </location>
</feature>
<gene>
    <name evidence="3" type="ORF">KACHI17_22600</name>
</gene>
<accession>A0AAT9GL07</accession>
<protein>
    <recommendedName>
        <fullName evidence="2">CAAX prenyl protease 2/Lysostaphin resistance protein A-like domain-containing protein</fullName>
    </recommendedName>
</protein>
<dbReference type="EMBL" id="AP029612">
    <property type="protein sequence ID" value="BFG71379.1"/>
    <property type="molecule type" value="Genomic_DNA"/>
</dbReference>
<dbReference type="GO" id="GO:0080120">
    <property type="term" value="P:CAAX-box protein maturation"/>
    <property type="evidence" value="ECO:0007669"/>
    <property type="project" value="UniProtKB-ARBA"/>
</dbReference>
<dbReference type="Pfam" id="PF02517">
    <property type="entry name" value="Rce1-like"/>
    <property type="match status" value="1"/>
</dbReference>
<dbReference type="GO" id="GO:0004175">
    <property type="term" value="F:endopeptidase activity"/>
    <property type="evidence" value="ECO:0007669"/>
    <property type="project" value="UniProtKB-ARBA"/>
</dbReference>
<keyword evidence="1" id="KW-1133">Transmembrane helix</keyword>
<keyword evidence="1" id="KW-0472">Membrane</keyword>
<name>A0AAT9GL07_9BACT</name>
<feature type="transmembrane region" description="Helical" evidence="1">
    <location>
        <begin position="21"/>
        <end position="39"/>
    </location>
</feature>